<dbReference type="EC" id="2.1.1.172" evidence="6"/>
<dbReference type="CDD" id="cd02440">
    <property type="entry name" value="AdoMet_MTases"/>
    <property type="match status" value="1"/>
</dbReference>
<sequence>MDPRSQVLLRQAELFHGELLLAGLPADDLLGQLPAAHGWSWHQGEQQRLAARFPQRSHFGTEPPERRFDAAVLFLPKSRELADYLLQSLAARLPGLPLYLVGEKRGGIERAARQLSLYGTPRKLDSARHSQLWQVAIDKVPKRPDLLALAQRFSLDLAEGPLTVVSLPGVFSHGRLDAGSELLLSHLDGLTPGRLLDFGCGAGVIGATLKRRYAAAEVFLLDVDAFALQSSQLTLEANGLQAEVLAGDGIDAAPGSLDGILSNPPFHQGVRTDYQASEHLIAQARHHLRAGGELRLVANAFLRYPALIERHLGPCATLAEGGGFRVYSAQRRS</sequence>
<reference evidence="10" key="1">
    <citation type="journal article" date="2019" name="Int. J. Syst. Evol. Microbiol.">
        <title>The Global Catalogue of Microorganisms (GCM) 10K type strain sequencing project: providing services to taxonomists for standard genome sequencing and annotation.</title>
        <authorList>
            <consortium name="The Broad Institute Genomics Platform"/>
            <consortium name="The Broad Institute Genome Sequencing Center for Infectious Disease"/>
            <person name="Wu L."/>
            <person name="Ma J."/>
        </authorList>
    </citation>
    <scope>NUCLEOTIDE SEQUENCE [LARGE SCALE GENOMIC DNA]</scope>
    <source>
        <strain evidence="10">KCTC 42447</strain>
    </source>
</reference>
<keyword evidence="3 6" id="KW-0489">Methyltransferase</keyword>
<comment type="function">
    <text evidence="6">Specifically methylates the guanine in position 1207 of 16S rRNA in the 30S particle.</text>
</comment>
<dbReference type="InterPro" id="IPR046977">
    <property type="entry name" value="RsmC/RlmG"/>
</dbReference>
<dbReference type="SUPFAM" id="SSF53335">
    <property type="entry name" value="S-adenosyl-L-methionine-dependent methyltransferases"/>
    <property type="match status" value="1"/>
</dbReference>
<accession>A0ABV7T3T2</accession>
<comment type="subunit">
    <text evidence="6">Monomer.</text>
</comment>
<dbReference type="HAMAP" id="MF_01862">
    <property type="entry name" value="16SrRNA_methyltr_C"/>
    <property type="match status" value="1"/>
</dbReference>
<dbReference type="Pfam" id="PF08468">
    <property type="entry name" value="MTS_N"/>
    <property type="match status" value="1"/>
</dbReference>
<proteinExistence type="inferred from homology"/>
<dbReference type="PANTHER" id="PTHR47816:SF4">
    <property type="entry name" value="RIBOSOMAL RNA SMALL SUBUNIT METHYLTRANSFERASE C"/>
    <property type="match status" value="1"/>
</dbReference>
<dbReference type="Pfam" id="PF05175">
    <property type="entry name" value="MTS"/>
    <property type="match status" value="1"/>
</dbReference>
<dbReference type="PANTHER" id="PTHR47816">
    <property type="entry name" value="RIBOSOMAL RNA SMALL SUBUNIT METHYLTRANSFERASE C"/>
    <property type="match status" value="1"/>
</dbReference>
<dbReference type="GO" id="GO:0032259">
    <property type="term" value="P:methylation"/>
    <property type="evidence" value="ECO:0007669"/>
    <property type="project" value="UniProtKB-KW"/>
</dbReference>
<dbReference type="InterPro" id="IPR002052">
    <property type="entry name" value="DNA_methylase_N6_adenine_CS"/>
</dbReference>
<evidence type="ECO:0000256" key="1">
    <source>
        <dbReference type="ARBA" id="ARBA00022490"/>
    </source>
</evidence>
<keyword evidence="1 6" id="KW-0963">Cytoplasm</keyword>
<comment type="similarity">
    <text evidence="6">Belongs to the methyltransferase superfamily. RsmC family.</text>
</comment>
<dbReference type="Gene3D" id="3.40.50.150">
    <property type="entry name" value="Vaccinia Virus protein VP39"/>
    <property type="match status" value="2"/>
</dbReference>
<evidence type="ECO:0000256" key="6">
    <source>
        <dbReference type="HAMAP-Rule" id="MF_01862"/>
    </source>
</evidence>
<protein>
    <recommendedName>
        <fullName evidence="6">Ribosomal RNA small subunit methyltransferase C</fullName>
        <ecNumber evidence="6">2.1.1.172</ecNumber>
    </recommendedName>
    <alternativeName>
        <fullName evidence="6">16S rRNA m2G1207 methyltransferase</fullName>
    </alternativeName>
    <alternativeName>
        <fullName evidence="6">rRNA (guanine-N(2)-)-methyltransferase RsmC</fullName>
    </alternativeName>
</protein>
<dbReference type="Proteomes" id="UP001595630">
    <property type="component" value="Unassembled WGS sequence"/>
</dbReference>
<comment type="catalytic activity">
    <reaction evidence="6">
        <text>guanosine(1207) in 16S rRNA + S-adenosyl-L-methionine = N(2)-methylguanosine(1207) in 16S rRNA + S-adenosyl-L-homocysteine + H(+)</text>
        <dbReference type="Rhea" id="RHEA:42736"/>
        <dbReference type="Rhea" id="RHEA-COMP:10213"/>
        <dbReference type="Rhea" id="RHEA-COMP:10214"/>
        <dbReference type="ChEBI" id="CHEBI:15378"/>
        <dbReference type="ChEBI" id="CHEBI:57856"/>
        <dbReference type="ChEBI" id="CHEBI:59789"/>
        <dbReference type="ChEBI" id="CHEBI:74269"/>
        <dbReference type="ChEBI" id="CHEBI:74481"/>
        <dbReference type="EC" id="2.1.1.172"/>
    </reaction>
</comment>
<dbReference type="InterPro" id="IPR029063">
    <property type="entry name" value="SAM-dependent_MTases_sf"/>
</dbReference>
<feature type="domain" description="Methyltransferase small" evidence="7">
    <location>
        <begin position="162"/>
        <end position="328"/>
    </location>
</feature>
<keyword evidence="10" id="KW-1185">Reference proteome</keyword>
<evidence type="ECO:0000256" key="4">
    <source>
        <dbReference type="ARBA" id="ARBA00022679"/>
    </source>
</evidence>
<organism evidence="9 10">
    <name type="scientific">Stutzerimonas tarimensis</name>
    <dbReference type="NCBI Taxonomy" id="1507735"/>
    <lineage>
        <taxon>Bacteria</taxon>
        <taxon>Pseudomonadati</taxon>
        <taxon>Pseudomonadota</taxon>
        <taxon>Gammaproteobacteria</taxon>
        <taxon>Pseudomonadales</taxon>
        <taxon>Pseudomonadaceae</taxon>
        <taxon>Stutzerimonas</taxon>
    </lineage>
</organism>
<feature type="domain" description="Methyltransferase small N-terminal" evidence="8">
    <location>
        <begin position="5"/>
        <end position="152"/>
    </location>
</feature>
<dbReference type="InterPro" id="IPR013675">
    <property type="entry name" value="Mtase_sm_N"/>
</dbReference>
<evidence type="ECO:0000256" key="5">
    <source>
        <dbReference type="ARBA" id="ARBA00022691"/>
    </source>
</evidence>
<name>A0ABV7T3T2_9GAMM</name>
<comment type="caution">
    <text evidence="9">The sequence shown here is derived from an EMBL/GenBank/DDBJ whole genome shotgun (WGS) entry which is preliminary data.</text>
</comment>
<evidence type="ECO:0000259" key="7">
    <source>
        <dbReference type="Pfam" id="PF05175"/>
    </source>
</evidence>
<gene>
    <name evidence="6" type="primary">rsmC</name>
    <name evidence="9" type="ORF">ACFOMF_00385</name>
</gene>
<dbReference type="InterPro" id="IPR023543">
    <property type="entry name" value="rRNA_ssu_MeTfrase_C"/>
</dbReference>
<evidence type="ECO:0000256" key="3">
    <source>
        <dbReference type="ARBA" id="ARBA00022603"/>
    </source>
</evidence>
<evidence type="ECO:0000256" key="2">
    <source>
        <dbReference type="ARBA" id="ARBA00022552"/>
    </source>
</evidence>
<dbReference type="PROSITE" id="PS00092">
    <property type="entry name" value="N6_MTASE"/>
    <property type="match status" value="1"/>
</dbReference>
<dbReference type="GO" id="GO:0008168">
    <property type="term" value="F:methyltransferase activity"/>
    <property type="evidence" value="ECO:0007669"/>
    <property type="project" value="UniProtKB-KW"/>
</dbReference>
<evidence type="ECO:0000313" key="9">
    <source>
        <dbReference type="EMBL" id="MFC3606246.1"/>
    </source>
</evidence>
<comment type="subcellular location">
    <subcellularLocation>
        <location evidence="6">Cytoplasm</location>
    </subcellularLocation>
</comment>
<keyword evidence="5 6" id="KW-0949">S-adenosyl-L-methionine</keyword>
<dbReference type="EMBL" id="JBHRXZ010000001">
    <property type="protein sequence ID" value="MFC3606246.1"/>
    <property type="molecule type" value="Genomic_DNA"/>
</dbReference>
<keyword evidence="2 6" id="KW-0698">rRNA processing</keyword>
<evidence type="ECO:0000313" key="10">
    <source>
        <dbReference type="Proteomes" id="UP001595630"/>
    </source>
</evidence>
<dbReference type="InterPro" id="IPR007848">
    <property type="entry name" value="Small_mtfrase_dom"/>
</dbReference>
<dbReference type="RefSeq" id="WP_386360089.1">
    <property type="nucleotide sequence ID" value="NZ_JBHRXZ010000001.1"/>
</dbReference>
<keyword evidence="4 6" id="KW-0808">Transferase</keyword>
<evidence type="ECO:0000259" key="8">
    <source>
        <dbReference type="Pfam" id="PF08468"/>
    </source>
</evidence>